<protein>
    <submittedName>
        <fullName evidence="1">Uncharacterized protein</fullName>
    </submittedName>
</protein>
<proteinExistence type="predicted"/>
<dbReference type="Proteomes" id="UP000499080">
    <property type="component" value="Unassembled WGS sequence"/>
</dbReference>
<evidence type="ECO:0000313" key="2">
    <source>
        <dbReference type="Proteomes" id="UP000499080"/>
    </source>
</evidence>
<dbReference type="EMBL" id="BGPR01072434">
    <property type="protein sequence ID" value="GBO45357.1"/>
    <property type="molecule type" value="Genomic_DNA"/>
</dbReference>
<evidence type="ECO:0000313" key="1">
    <source>
        <dbReference type="EMBL" id="GBO45357.1"/>
    </source>
</evidence>
<dbReference type="AlphaFoldDB" id="A0A4Y2XB39"/>
<organism evidence="1 2">
    <name type="scientific">Araneus ventricosus</name>
    <name type="common">Orbweaver spider</name>
    <name type="synonym">Epeira ventricosa</name>
    <dbReference type="NCBI Taxonomy" id="182803"/>
    <lineage>
        <taxon>Eukaryota</taxon>
        <taxon>Metazoa</taxon>
        <taxon>Ecdysozoa</taxon>
        <taxon>Arthropoda</taxon>
        <taxon>Chelicerata</taxon>
        <taxon>Arachnida</taxon>
        <taxon>Araneae</taxon>
        <taxon>Araneomorphae</taxon>
        <taxon>Entelegynae</taxon>
        <taxon>Araneoidea</taxon>
        <taxon>Araneidae</taxon>
        <taxon>Araneus</taxon>
    </lineage>
</organism>
<comment type="caution">
    <text evidence="1">The sequence shown here is derived from an EMBL/GenBank/DDBJ whole genome shotgun (WGS) entry which is preliminary data.</text>
</comment>
<gene>
    <name evidence="1" type="ORF">AVEN_90353_1</name>
</gene>
<name>A0A4Y2XB39_ARAVE</name>
<reference evidence="1 2" key="1">
    <citation type="journal article" date="2019" name="Sci. Rep.">
        <title>Orb-weaving spider Araneus ventricosus genome elucidates the spidroin gene catalogue.</title>
        <authorList>
            <person name="Kono N."/>
            <person name="Nakamura H."/>
            <person name="Ohtoshi R."/>
            <person name="Moran D.A.P."/>
            <person name="Shinohara A."/>
            <person name="Yoshida Y."/>
            <person name="Fujiwara M."/>
            <person name="Mori M."/>
            <person name="Tomita M."/>
            <person name="Arakawa K."/>
        </authorList>
    </citation>
    <scope>NUCLEOTIDE SEQUENCE [LARGE SCALE GENOMIC DNA]</scope>
</reference>
<keyword evidence="2" id="KW-1185">Reference proteome</keyword>
<feature type="non-terminal residue" evidence="1">
    <location>
        <position position="42"/>
    </location>
</feature>
<sequence>MGTCRESATRFFPAWKTNLRPPFVNKAPEEGISACLELSAFS</sequence>
<accession>A0A4Y2XB39</accession>